<accession>A0ABT0PY11</accession>
<dbReference type="InterPro" id="IPR018968">
    <property type="entry name" value="Phasin"/>
</dbReference>
<evidence type="ECO:0000313" key="3">
    <source>
        <dbReference type="Proteomes" id="UP001203880"/>
    </source>
</evidence>
<comment type="caution">
    <text evidence="2">The sequence shown here is derived from an EMBL/GenBank/DDBJ whole genome shotgun (WGS) entry which is preliminary data.</text>
</comment>
<dbReference type="Proteomes" id="UP001203880">
    <property type="component" value="Unassembled WGS sequence"/>
</dbReference>
<evidence type="ECO:0000259" key="1">
    <source>
        <dbReference type="Pfam" id="PF09361"/>
    </source>
</evidence>
<reference evidence="2" key="1">
    <citation type="submission" date="2022-05" db="EMBL/GenBank/DDBJ databases">
        <authorList>
            <person name="Park J.-S."/>
        </authorList>
    </citation>
    <scope>NUCLEOTIDE SEQUENCE</scope>
    <source>
        <strain evidence="2">2012CJ41-6</strain>
    </source>
</reference>
<gene>
    <name evidence="2" type="ORF">M3P21_02890</name>
</gene>
<proteinExistence type="predicted"/>
<name>A0ABT0PY11_9RHOB</name>
<dbReference type="RefSeq" id="WP_249706639.1">
    <property type="nucleotide sequence ID" value="NZ_JAMFMB010000002.1"/>
</dbReference>
<sequence>MATKATAPKTNAADTVSKATNSIANVSNTVSSLFGAYITSGRKLVEGVIEVDKTLLGYAKNSFDGYVALGKDTMQAKCLNDVIDLQAAHAHASIENGAANAREVVELSRTRAKEAYAPLKEVIDTYRSSKAA</sequence>
<feature type="domain" description="Phasin" evidence="1">
    <location>
        <begin position="34"/>
        <end position="121"/>
    </location>
</feature>
<evidence type="ECO:0000313" key="2">
    <source>
        <dbReference type="EMBL" id="MCL6282465.1"/>
    </source>
</evidence>
<organism evidence="2 3">
    <name type="scientific">Ruegeria spongiae</name>
    <dbReference type="NCBI Taxonomy" id="2942209"/>
    <lineage>
        <taxon>Bacteria</taxon>
        <taxon>Pseudomonadati</taxon>
        <taxon>Pseudomonadota</taxon>
        <taxon>Alphaproteobacteria</taxon>
        <taxon>Rhodobacterales</taxon>
        <taxon>Roseobacteraceae</taxon>
        <taxon>Ruegeria</taxon>
    </lineage>
</organism>
<keyword evidence="3" id="KW-1185">Reference proteome</keyword>
<dbReference type="Pfam" id="PF09361">
    <property type="entry name" value="Phasin_2"/>
    <property type="match status" value="1"/>
</dbReference>
<dbReference type="EMBL" id="JAMFMB010000002">
    <property type="protein sequence ID" value="MCL6282465.1"/>
    <property type="molecule type" value="Genomic_DNA"/>
</dbReference>
<protein>
    <submittedName>
        <fullName evidence="2">Phasin family protein</fullName>
    </submittedName>
</protein>